<evidence type="ECO:0000256" key="2">
    <source>
        <dbReference type="ARBA" id="ARBA00022692"/>
    </source>
</evidence>
<gene>
    <name evidence="6" type="ORF">N8A98_02380</name>
</gene>
<evidence type="ECO:0000256" key="3">
    <source>
        <dbReference type="ARBA" id="ARBA00022989"/>
    </source>
</evidence>
<geneLocation type="plasmid" evidence="6 7">
    <name>p_unnamed1</name>
</geneLocation>
<comment type="subcellular location">
    <subcellularLocation>
        <location evidence="1">Membrane</location>
    </subcellularLocation>
</comment>
<evidence type="ECO:0000313" key="6">
    <source>
        <dbReference type="EMBL" id="UXN67922.1"/>
    </source>
</evidence>
<protein>
    <submittedName>
        <fullName evidence="6">Conjugal transfer protein TrbD</fullName>
    </submittedName>
</protein>
<dbReference type="Pfam" id="PF05101">
    <property type="entry name" value="VirB3"/>
    <property type="match status" value="1"/>
</dbReference>
<keyword evidence="3 5" id="KW-1133">Transmembrane helix</keyword>
<accession>A0ABY6C701</accession>
<reference evidence="6 7" key="1">
    <citation type="submission" date="2022-09" db="EMBL/GenBank/DDBJ databases">
        <title>Interaction between co-microsymbionts with complementary sets of symbiotic genes in legume-rhizobium systems.</title>
        <authorList>
            <person name="Safronova V."/>
            <person name="Sazanova A."/>
            <person name="Afonin A."/>
            <person name="Chirak E."/>
        </authorList>
    </citation>
    <scope>NUCLEOTIDE SEQUENCE [LARGE SCALE GENOMIC DNA]</scope>
    <source>
        <strain evidence="6 7">A18/4-1</strain>
        <plasmid evidence="6 7">p_unnamed1</plasmid>
    </source>
</reference>
<dbReference type="PIRSF" id="PIRSF017854">
    <property type="entry name" value="T4SS_TrbD"/>
    <property type="match status" value="1"/>
</dbReference>
<keyword evidence="6" id="KW-0614">Plasmid</keyword>
<dbReference type="InterPro" id="IPR016704">
    <property type="entry name" value="Conjugal_tfr_TrbD"/>
</dbReference>
<dbReference type="EMBL" id="CP104964">
    <property type="protein sequence ID" value="UXN67922.1"/>
    <property type="molecule type" value="Genomic_DNA"/>
</dbReference>
<sequence length="99" mass="11369">MTEIGSRLQRVRIHRALSRPNLLLGADRELVLATGLASIILIFVVLTPTSAVVGITIWIVIVGLLRMMGNADPLMRRVYLRHIRYRPFYRPTASPWRKY</sequence>
<dbReference type="NCBIfam" id="NF010395">
    <property type="entry name" value="PRK13823.1"/>
    <property type="match status" value="1"/>
</dbReference>
<keyword evidence="2 5" id="KW-0812">Transmembrane</keyword>
<evidence type="ECO:0000256" key="1">
    <source>
        <dbReference type="ARBA" id="ARBA00004370"/>
    </source>
</evidence>
<evidence type="ECO:0000256" key="5">
    <source>
        <dbReference type="SAM" id="Phobius"/>
    </source>
</evidence>
<keyword evidence="4 5" id="KW-0472">Membrane</keyword>
<evidence type="ECO:0000256" key="4">
    <source>
        <dbReference type="ARBA" id="ARBA00023136"/>
    </source>
</evidence>
<organism evidence="6 7">
    <name type="scientific">Devosia neptuniae</name>
    <dbReference type="NCBI Taxonomy" id="191302"/>
    <lineage>
        <taxon>Bacteria</taxon>
        <taxon>Pseudomonadati</taxon>
        <taxon>Pseudomonadota</taxon>
        <taxon>Alphaproteobacteria</taxon>
        <taxon>Hyphomicrobiales</taxon>
        <taxon>Devosiaceae</taxon>
        <taxon>Devosia</taxon>
    </lineage>
</organism>
<feature type="transmembrane region" description="Helical" evidence="5">
    <location>
        <begin position="51"/>
        <end position="69"/>
    </location>
</feature>
<proteinExistence type="predicted"/>
<evidence type="ECO:0000313" key="7">
    <source>
        <dbReference type="Proteomes" id="UP001061862"/>
    </source>
</evidence>
<dbReference type="RefSeq" id="WP_262165469.1">
    <property type="nucleotide sequence ID" value="NZ_CP104964.1"/>
</dbReference>
<dbReference type="InterPro" id="IPR007792">
    <property type="entry name" value="T4SS_VirB3/TrbD/AvhB"/>
</dbReference>
<keyword evidence="7" id="KW-1185">Reference proteome</keyword>
<name>A0ABY6C701_9HYPH</name>
<dbReference type="Proteomes" id="UP001061862">
    <property type="component" value="Plasmid p_unnamed1"/>
</dbReference>